<evidence type="ECO:0000313" key="3">
    <source>
        <dbReference type="EMBL" id="EKM75524.1"/>
    </source>
</evidence>
<dbReference type="EMBL" id="JH971412">
    <property type="protein sequence ID" value="EKM75524.1"/>
    <property type="molecule type" value="Genomic_DNA"/>
</dbReference>
<dbReference type="RefSeq" id="XP_007333870.1">
    <property type="nucleotide sequence ID" value="XM_007333808.1"/>
</dbReference>
<dbReference type="OMA" id="PEWIPIL"/>
<dbReference type="Proteomes" id="UP000008493">
    <property type="component" value="Unassembled WGS sequence"/>
</dbReference>
<keyword evidence="1" id="KW-0175">Coiled coil</keyword>
<protein>
    <submittedName>
        <fullName evidence="3">Uncharacterized protein</fullName>
    </submittedName>
</protein>
<dbReference type="SUPFAM" id="SSF52047">
    <property type="entry name" value="RNI-like"/>
    <property type="match status" value="1"/>
</dbReference>
<dbReference type="OrthoDB" id="2931097at2759"/>
<organism evidence="3 4">
    <name type="scientific">Agaricus bisporus var. burnettii (strain JB137-S8 / ATCC MYA-4627 / FGSC 10392)</name>
    <name type="common">White button mushroom</name>
    <dbReference type="NCBI Taxonomy" id="597362"/>
    <lineage>
        <taxon>Eukaryota</taxon>
        <taxon>Fungi</taxon>
        <taxon>Dikarya</taxon>
        <taxon>Basidiomycota</taxon>
        <taxon>Agaricomycotina</taxon>
        <taxon>Agaricomycetes</taxon>
        <taxon>Agaricomycetidae</taxon>
        <taxon>Agaricales</taxon>
        <taxon>Agaricineae</taxon>
        <taxon>Agaricaceae</taxon>
        <taxon>Agaricus</taxon>
    </lineage>
</organism>
<dbReference type="KEGG" id="abp:AGABI1DRAFT116357"/>
<dbReference type="InParanoid" id="K5VM72"/>
<proteinExistence type="predicted"/>
<dbReference type="AlphaFoldDB" id="K5VM72"/>
<dbReference type="eggNOG" id="ENOG502T0KJ">
    <property type="taxonomic scope" value="Eukaryota"/>
</dbReference>
<reference evidence="4" key="1">
    <citation type="journal article" date="2012" name="Proc. Natl. Acad. Sci. U.S.A.">
        <title>Genome sequence of the button mushroom Agaricus bisporus reveals mechanisms governing adaptation to a humic-rich ecological niche.</title>
        <authorList>
            <person name="Morin E."/>
            <person name="Kohler A."/>
            <person name="Baker A.R."/>
            <person name="Foulongne-Oriol M."/>
            <person name="Lombard V."/>
            <person name="Nagy L.G."/>
            <person name="Ohm R.A."/>
            <person name="Patyshakuliyeva A."/>
            <person name="Brun A."/>
            <person name="Aerts A.L."/>
            <person name="Bailey A.M."/>
            <person name="Billette C."/>
            <person name="Coutinho P.M."/>
            <person name="Deakin G."/>
            <person name="Doddapaneni H."/>
            <person name="Floudas D."/>
            <person name="Grimwood J."/>
            <person name="Hilden K."/>
            <person name="Kuees U."/>
            <person name="LaButti K.M."/>
            <person name="Lapidus A."/>
            <person name="Lindquist E.A."/>
            <person name="Lucas S.M."/>
            <person name="Murat C."/>
            <person name="Riley R.W."/>
            <person name="Salamov A.A."/>
            <person name="Schmutz J."/>
            <person name="Subramanian V."/>
            <person name="Woesten H.A.B."/>
            <person name="Xu J."/>
            <person name="Eastwood D.C."/>
            <person name="Foster G.D."/>
            <person name="Sonnenberg A.S."/>
            <person name="Cullen D."/>
            <person name="de Vries R.P."/>
            <person name="Lundell T."/>
            <person name="Hibbett D.S."/>
            <person name="Henrissat B."/>
            <person name="Burton K.S."/>
            <person name="Kerrigan R.W."/>
            <person name="Challen M.P."/>
            <person name="Grigoriev I.V."/>
            <person name="Martin F."/>
        </authorList>
    </citation>
    <scope>NUCLEOTIDE SEQUENCE [LARGE SCALE GENOMIC DNA]</scope>
    <source>
        <strain evidence="4">JB137-S8 / ATCC MYA-4627 / FGSC 10392</strain>
    </source>
</reference>
<keyword evidence="4" id="KW-1185">Reference proteome</keyword>
<sequence>MNICDRCHRLLDPKQPHQQPHQPHSHTLPFKSTSDEIIFYQSEVRRVEHEIERLTTQRVEFQRKLNEIAAVTVRLPFEIISTIFQVACPVLDIGGTNSNSGGCGEGGGDTTSSSSTLSSSSSSSSASSSSSSLSTSKDGGITYPSVPFKLASVCSQWRDIALSTPQLWTSLSFSLYQSRNLSNAIALDTFFQRAGSCQMTISLVFATGDEGRERLDNDIPPSQDVLRVFVKHSKRWGHLKIDGLPPEWIPILRAAKYQTPSLEQLWLCPYDNSREQQMVDIFTEAPNLTKVTLDNTFLSAIMLPWSGLRELKVSWVSIDECVEMLKRCPRLEECDFQRILSNAEFHTLPQPEDPPLVMPNLHTLRWSYAGDAWEFQLFQRIQFPKLRSFKMRLRYDLTNFIAIQEVLSRVLKESSPGVECLELDLGCPWGNVWEILKVVPKVKEVRLVNEHDSEFVRGLMGALVVPYDEAEAGVEEGEMFLPQLRSLEFTGTNPTDWSFPKLVVDQLGRRWEKSRVLERVNLELTSEVYVDGRSVHGGQVKDGLKTLLREGMLVRVANGFDGRPWV</sequence>
<dbReference type="InterPro" id="IPR032675">
    <property type="entry name" value="LRR_dom_sf"/>
</dbReference>
<accession>K5VM72</accession>
<name>K5VM72_AGABU</name>
<dbReference type="GeneID" id="18825068"/>
<evidence type="ECO:0000256" key="1">
    <source>
        <dbReference type="SAM" id="Coils"/>
    </source>
</evidence>
<dbReference type="Gene3D" id="3.80.10.10">
    <property type="entry name" value="Ribonuclease Inhibitor"/>
    <property type="match status" value="1"/>
</dbReference>
<dbReference type="HOGENOM" id="CLU_489113_0_0_1"/>
<evidence type="ECO:0000313" key="4">
    <source>
        <dbReference type="Proteomes" id="UP000008493"/>
    </source>
</evidence>
<feature type="coiled-coil region" evidence="1">
    <location>
        <begin position="37"/>
        <end position="64"/>
    </location>
</feature>
<feature type="compositionally biased region" description="Low complexity" evidence="2">
    <location>
        <begin position="110"/>
        <end position="138"/>
    </location>
</feature>
<feature type="region of interest" description="Disordered" evidence="2">
    <location>
        <begin position="101"/>
        <end position="138"/>
    </location>
</feature>
<gene>
    <name evidence="3" type="ORF">AGABI1DRAFT_116357</name>
</gene>
<evidence type="ECO:0000256" key="2">
    <source>
        <dbReference type="SAM" id="MobiDB-lite"/>
    </source>
</evidence>